<dbReference type="EMBL" id="FQWB01000002">
    <property type="protein sequence ID" value="SHG16915.1"/>
    <property type="molecule type" value="Genomic_DNA"/>
</dbReference>
<evidence type="ECO:0000313" key="1">
    <source>
        <dbReference type="EMBL" id="SHG16915.1"/>
    </source>
</evidence>
<gene>
    <name evidence="1" type="ORF">SAMN05443549_102289</name>
</gene>
<dbReference type="Proteomes" id="UP000184516">
    <property type="component" value="Unassembled WGS sequence"/>
</dbReference>
<dbReference type="OrthoDB" id="1420066at2"/>
<dbReference type="STRING" id="468056.SAMN05443549_102289"/>
<keyword evidence="2" id="KW-1185">Reference proteome</keyword>
<dbReference type="RefSeq" id="WP_073369286.1">
    <property type="nucleotide sequence ID" value="NZ_FQWB01000002.1"/>
</dbReference>
<reference evidence="2" key="1">
    <citation type="submission" date="2016-11" db="EMBL/GenBank/DDBJ databases">
        <authorList>
            <person name="Varghese N."/>
            <person name="Submissions S."/>
        </authorList>
    </citation>
    <scope>NUCLEOTIDE SEQUENCE [LARGE SCALE GENOMIC DNA]</scope>
    <source>
        <strain evidence="2">DSM 19978</strain>
    </source>
</reference>
<evidence type="ECO:0000313" key="2">
    <source>
        <dbReference type="Proteomes" id="UP000184516"/>
    </source>
</evidence>
<protein>
    <submittedName>
        <fullName evidence="1">Uncharacterized protein</fullName>
    </submittedName>
</protein>
<sequence>MKQPSQYIIRKRFKRKLIFKSKQKKKRIIALNYNLTLNKELDGDLSYEMQINKWLPKNIKFILAKIEGVDYYYSDYVIDYEKSEYKIKIPKNFCLNTQRNNSLRFIYTLVNTILSDAFRTIIIDYSNCKDIDLSAQIFLDIILIDLFKFGKKRSLYSKTRPILRTIGGRNIEDENIQKILFSIGSPAIINKKVHKFEDIVPYKLCVHNKEKKSINNDKRKEIDATDLVQHVISSLETIQKKLSIDTIENLSTVFGEILINAEEHSTQNFRYSTGYFQQISNEKLKSAYGIYHLVILNFGDSIYQKFKSPKCTNLEIKDRMAELSKKYTENNWFSKSFDEETLWTLYALQEGITSIPIEDYKRGNGSIRFIESFFNLKSNSQDLDNISRLSLISGNTNIIFDGKYEIRDKLIGKDSFKVMTFNESGNIEDKPDRKYVKHIKDCFPGTIISAKILITKDDVI</sequence>
<proteinExistence type="predicted"/>
<name>A0A1M5HLT4_9FLAO</name>
<organism evidence="1 2">
    <name type="scientific">Flavobacterium fluvii</name>
    <dbReference type="NCBI Taxonomy" id="468056"/>
    <lineage>
        <taxon>Bacteria</taxon>
        <taxon>Pseudomonadati</taxon>
        <taxon>Bacteroidota</taxon>
        <taxon>Flavobacteriia</taxon>
        <taxon>Flavobacteriales</taxon>
        <taxon>Flavobacteriaceae</taxon>
        <taxon>Flavobacterium</taxon>
    </lineage>
</organism>
<dbReference type="AlphaFoldDB" id="A0A1M5HLT4"/>
<accession>A0A1M5HLT4</accession>